<dbReference type="VEuPathDB" id="FungiDB:H310_08796"/>
<evidence type="ECO:0000256" key="3">
    <source>
        <dbReference type="ARBA" id="ARBA00022692"/>
    </source>
</evidence>
<evidence type="ECO:0000256" key="6">
    <source>
        <dbReference type="SAM" id="MobiDB-lite"/>
    </source>
</evidence>
<accession>A0A024TX09</accession>
<evidence type="ECO:0000256" key="4">
    <source>
        <dbReference type="ARBA" id="ARBA00022989"/>
    </source>
</evidence>
<feature type="transmembrane region" description="Helical" evidence="7">
    <location>
        <begin position="407"/>
        <end position="429"/>
    </location>
</feature>
<proteinExistence type="predicted"/>
<dbReference type="STRING" id="157072.A0A024TX09"/>
<organism evidence="8">
    <name type="scientific">Aphanomyces invadans</name>
    <dbReference type="NCBI Taxonomy" id="157072"/>
    <lineage>
        <taxon>Eukaryota</taxon>
        <taxon>Sar</taxon>
        <taxon>Stramenopiles</taxon>
        <taxon>Oomycota</taxon>
        <taxon>Saprolegniomycetes</taxon>
        <taxon>Saprolegniales</taxon>
        <taxon>Verrucalvaceae</taxon>
        <taxon>Aphanomyces</taxon>
    </lineage>
</organism>
<feature type="transmembrane region" description="Helical" evidence="7">
    <location>
        <begin position="94"/>
        <end position="117"/>
    </location>
</feature>
<feature type="region of interest" description="Disordered" evidence="6">
    <location>
        <begin position="539"/>
        <end position="593"/>
    </location>
</feature>
<dbReference type="AlphaFoldDB" id="A0A024TX09"/>
<dbReference type="GO" id="GO:0022857">
    <property type="term" value="F:transmembrane transporter activity"/>
    <property type="evidence" value="ECO:0007669"/>
    <property type="project" value="InterPro"/>
</dbReference>
<feature type="transmembrane region" description="Helical" evidence="7">
    <location>
        <begin position="137"/>
        <end position="157"/>
    </location>
</feature>
<reference evidence="8" key="1">
    <citation type="submission" date="2013-12" db="EMBL/GenBank/DDBJ databases">
        <title>The Genome Sequence of Aphanomyces invadans NJM9701.</title>
        <authorList>
            <consortium name="The Broad Institute Genomics Platform"/>
            <person name="Russ C."/>
            <person name="Tyler B."/>
            <person name="van West P."/>
            <person name="Dieguez-Uribeondo J."/>
            <person name="Young S.K."/>
            <person name="Zeng Q."/>
            <person name="Gargeya S."/>
            <person name="Fitzgerald M."/>
            <person name="Abouelleil A."/>
            <person name="Alvarado L."/>
            <person name="Chapman S.B."/>
            <person name="Gainer-Dewar J."/>
            <person name="Goldberg J."/>
            <person name="Griggs A."/>
            <person name="Gujja S."/>
            <person name="Hansen M."/>
            <person name="Howarth C."/>
            <person name="Imamovic A."/>
            <person name="Ireland A."/>
            <person name="Larimer J."/>
            <person name="McCowan C."/>
            <person name="Murphy C."/>
            <person name="Pearson M."/>
            <person name="Poon T.W."/>
            <person name="Priest M."/>
            <person name="Roberts A."/>
            <person name="Saif S."/>
            <person name="Shea T."/>
            <person name="Sykes S."/>
            <person name="Wortman J."/>
            <person name="Nusbaum C."/>
            <person name="Birren B."/>
        </authorList>
    </citation>
    <scope>NUCLEOTIDE SEQUENCE [LARGE SCALE GENOMIC DNA]</scope>
    <source>
        <strain evidence="8">NJM9701</strain>
    </source>
</reference>
<evidence type="ECO:0000256" key="1">
    <source>
        <dbReference type="ARBA" id="ARBA00004651"/>
    </source>
</evidence>
<evidence type="ECO:0000256" key="2">
    <source>
        <dbReference type="ARBA" id="ARBA00022475"/>
    </source>
</evidence>
<evidence type="ECO:0000313" key="8">
    <source>
        <dbReference type="EMBL" id="ETV98700.1"/>
    </source>
</evidence>
<dbReference type="Pfam" id="PF13520">
    <property type="entry name" value="AA_permease_2"/>
    <property type="match status" value="1"/>
</dbReference>
<keyword evidence="2" id="KW-1003">Cell membrane</keyword>
<dbReference type="eggNOG" id="ENOG502SIVB">
    <property type="taxonomic scope" value="Eukaryota"/>
</dbReference>
<feature type="transmembrane region" description="Helical" evidence="7">
    <location>
        <begin position="169"/>
        <end position="190"/>
    </location>
</feature>
<dbReference type="InterPro" id="IPR050367">
    <property type="entry name" value="APC_superfamily"/>
</dbReference>
<dbReference type="OrthoDB" id="3900342at2759"/>
<dbReference type="Gene3D" id="1.20.1740.10">
    <property type="entry name" value="Amino acid/polyamine transporter I"/>
    <property type="match status" value="1"/>
</dbReference>
<dbReference type="PANTHER" id="PTHR42770:SF7">
    <property type="entry name" value="MEMBRANE PROTEIN"/>
    <property type="match status" value="1"/>
</dbReference>
<feature type="transmembrane region" description="Helical" evidence="7">
    <location>
        <begin position="21"/>
        <end position="46"/>
    </location>
</feature>
<dbReference type="GO" id="GO:0005886">
    <property type="term" value="C:plasma membrane"/>
    <property type="evidence" value="ECO:0007669"/>
    <property type="project" value="UniProtKB-SubCell"/>
</dbReference>
<keyword evidence="3 7" id="KW-0812">Transmembrane</keyword>
<gene>
    <name evidence="8" type="ORF">H310_08796</name>
</gene>
<evidence type="ECO:0008006" key="9">
    <source>
        <dbReference type="Google" id="ProtNLM"/>
    </source>
</evidence>
<protein>
    <recommendedName>
        <fullName evidence="9">Amino acid permease/ SLC12A domain-containing protein</fullName>
    </recommendedName>
</protein>
<dbReference type="GeneID" id="20085846"/>
<feature type="transmembrane region" description="Helical" evidence="7">
    <location>
        <begin position="246"/>
        <end position="268"/>
    </location>
</feature>
<feature type="transmembrane region" description="Helical" evidence="7">
    <location>
        <begin position="370"/>
        <end position="392"/>
    </location>
</feature>
<keyword evidence="4 7" id="KW-1133">Transmembrane helix</keyword>
<dbReference type="InterPro" id="IPR002293">
    <property type="entry name" value="AA/rel_permease1"/>
</dbReference>
<feature type="transmembrane region" description="Helical" evidence="7">
    <location>
        <begin position="344"/>
        <end position="364"/>
    </location>
</feature>
<dbReference type="EMBL" id="KI913969">
    <property type="protein sequence ID" value="ETV98700.1"/>
    <property type="molecule type" value="Genomic_DNA"/>
</dbReference>
<name>A0A024TX09_9STRA</name>
<evidence type="ECO:0000256" key="5">
    <source>
        <dbReference type="ARBA" id="ARBA00023136"/>
    </source>
</evidence>
<dbReference type="RefSeq" id="XP_008872897.1">
    <property type="nucleotide sequence ID" value="XM_008874675.1"/>
</dbReference>
<keyword evidence="5 7" id="KW-0472">Membrane</keyword>
<comment type="subcellular location">
    <subcellularLocation>
        <location evidence="1">Cell membrane</location>
        <topology evidence="1">Multi-pass membrane protein</topology>
    </subcellularLocation>
</comment>
<feature type="transmembrane region" description="Helical" evidence="7">
    <location>
        <begin position="58"/>
        <end position="82"/>
    </location>
</feature>
<feature type="transmembrane region" description="Helical" evidence="7">
    <location>
        <begin position="289"/>
        <end position="309"/>
    </location>
</feature>
<dbReference type="PANTHER" id="PTHR42770">
    <property type="entry name" value="AMINO ACID TRANSPORTER-RELATED"/>
    <property type="match status" value="1"/>
</dbReference>
<evidence type="ECO:0000256" key="7">
    <source>
        <dbReference type="SAM" id="Phobius"/>
    </source>
</evidence>
<sequence>MRERVSMTMLSRRRYTAPRKPVHVSLFDSYIDVWSTGMTVGIGGHFFGWNAGLVAGPWSFGLAVLCMGLAYICLCCCLAEVTSMVPFTGGAFGLARWTFGFHAGFLVGCCESLQYILYVTWNFVQLSRFMALAWPALAAYPYATWIMSYGVAVGALCCGSTPFTCWNRILAFASLGLLLVYVVGAIPMAMQPAPTTSNDPATPNVPFDIHTFLQTLPQAAWFFVGIETLNRLCNEVESPNITIPRSQLWCMLTLFFTALGVFVSVHVLPPGLPAIAAAVAPFNFGYARLFGCSMPLATLLSVPATFASGQGFVQAYTNIIVALGSSRLLPEVFLVSLESTGAPIVAILSGTVLSFALCFVQLYADVDAVLFHAAMLFAFIAYLSQCIGYIYLRREHRGMARPFKSPFGVAGAVVASAVWLVSIAALVGLQDWRGTIFAAAMLALCSVYYKVYAHQHQVFSTQENKALLFAHVARLNSRQSYRRRSIEGFAGELVKLINPPSKYKKSFPPIYKVANKQRQRACKAMVVVAVGASARRSIGRDILSPSEQEERESDAARRNAAPDPPVTPPTDASHTMPSDAPSVLFPPSKSLPT</sequence>